<keyword evidence="1" id="KW-0732">Signal</keyword>
<organism evidence="2 3">
    <name type="scientific">Veillonella rogosae JCM 15642</name>
    <dbReference type="NCBI Taxonomy" id="1298595"/>
    <lineage>
        <taxon>Bacteria</taxon>
        <taxon>Bacillati</taxon>
        <taxon>Bacillota</taxon>
        <taxon>Negativicutes</taxon>
        <taxon>Veillonellales</taxon>
        <taxon>Veillonellaceae</taxon>
        <taxon>Veillonella</taxon>
    </lineage>
</organism>
<gene>
    <name evidence="2" type="ORF">VRHSUH09_06005</name>
</gene>
<accession>A0ABX5BXF8</accession>
<dbReference type="EMBL" id="PPCX01000010">
    <property type="protein sequence ID" value="PQL11982.1"/>
    <property type="molecule type" value="Genomic_DNA"/>
</dbReference>
<evidence type="ECO:0000313" key="2">
    <source>
        <dbReference type="EMBL" id="PQL11982.1"/>
    </source>
</evidence>
<protein>
    <submittedName>
        <fullName evidence="2">Uncharacterized protein</fullName>
    </submittedName>
</protein>
<comment type="caution">
    <text evidence="2">The sequence shown here is derived from an EMBL/GenBank/DDBJ whole genome shotgun (WGS) entry which is preliminary data.</text>
</comment>
<dbReference type="RefSeq" id="WP_043006157.1">
    <property type="nucleotide sequence ID" value="NZ_PPCX01000010.1"/>
</dbReference>
<evidence type="ECO:0000256" key="1">
    <source>
        <dbReference type="SAM" id="SignalP"/>
    </source>
</evidence>
<dbReference type="Proteomes" id="UP000238774">
    <property type="component" value="Unassembled WGS sequence"/>
</dbReference>
<feature type="signal peptide" evidence="1">
    <location>
        <begin position="1"/>
        <end position="25"/>
    </location>
</feature>
<sequence>MRKIMYKSLLAVIAVGVLSVGMAIAETIDTPADTDNSVSTKTLKLGHNFKNVEPRIDSLQWHFHDWPIENTKKAHTFKGQLKEAVQKLPYEVKAPSYIPYGYEIYTVRQDKNDVLEVVYFIKNSQTYRVGKRNSGSIFVYRMGYSVKDVKDVPYVPAEYKDFEWSEQGESGEVFYTGDPAAQLIRSITWTKDGMAYSLLFLESVKSVDAEFYKEHVEPVNYTAI</sequence>
<feature type="chain" id="PRO_5045107863" evidence="1">
    <location>
        <begin position="26"/>
        <end position="224"/>
    </location>
</feature>
<proteinExistence type="predicted"/>
<keyword evidence="3" id="KW-1185">Reference proteome</keyword>
<reference evidence="2 3" key="1">
    <citation type="submission" date="2018-01" db="EMBL/GenBank/DDBJ databases">
        <title>Draft genome sequences of clinical isolates and type strains of oral Veillonella including Veillonella infantum sp., nov.</title>
        <authorList>
            <person name="Mashima I."/>
            <person name="Liao Y.-C."/>
            <person name="Sabharwal A."/>
            <person name="Haase E.M."/>
            <person name="Nakazawa F."/>
            <person name="Scannapieco F.A."/>
        </authorList>
    </citation>
    <scope>NUCLEOTIDE SEQUENCE [LARGE SCALE GENOMIC DNA]</scope>
    <source>
        <strain evidence="2 3">JCM 15642</strain>
    </source>
</reference>
<evidence type="ECO:0000313" key="3">
    <source>
        <dbReference type="Proteomes" id="UP000238774"/>
    </source>
</evidence>
<name>A0ABX5BXF8_9FIRM</name>